<proteinExistence type="predicted"/>
<reference evidence="4" key="1">
    <citation type="journal article" date="2019" name="Int. J. Syst. Evol. Microbiol.">
        <title>The Global Catalogue of Microorganisms (GCM) 10K type strain sequencing project: providing services to taxonomists for standard genome sequencing and annotation.</title>
        <authorList>
            <consortium name="The Broad Institute Genomics Platform"/>
            <consortium name="The Broad Institute Genome Sequencing Center for Infectious Disease"/>
            <person name="Wu L."/>
            <person name="Ma J."/>
        </authorList>
    </citation>
    <scope>NUCLEOTIDE SEQUENCE [LARGE SCALE GENOMIC DNA]</scope>
    <source>
        <strain evidence="4">JCM 14283</strain>
    </source>
</reference>
<feature type="compositionally biased region" description="Basic and acidic residues" evidence="1">
    <location>
        <begin position="8"/>
        <end position="20"/>
    </location>
</feature>
<feature type="region of interest" description="Disordered" evidence="1">
    <location>
        <begin position="1"/>
        <end position="35"/>
    </location>
</feature>
<feature type="transmembrane region" description="Helical" evidence="2">
    <location>
        <begin position="111"/>
        <end position="129"/>
    </location>
</feature>
<dbReference type="Proteomes" id="UP001501285">
    <property type="component" value="Unassembled WGS sequence"/>
</dbReference>
<evidence type="ECO:0000256" key="1">
    <source>
        <dbReference type="SAM" id="MobiDB-lite"/>
    </source>
</evidence>
<feature type="transmembrane region" description="Helical" evidence="2">
    <location>
        <begin position="222"/>
        <end position="241"/>
    </location>
</feature>
<dbReference type="EMBL" id="BAAANB010000021">
    <property type="protein sequence ID" value="GAA2031507.1"/>
    <property type="molecule type" value="Genomic_DNA"/>
</dbReference>
<organism evidence="3 4">
    <name type="scientific">Terrabacter terrae</name>
    <dbReference type="NCBI Taxonomy" id="318434"/>
    <lineage>
        <taxon>Bacteria</taxon>
        <taxon>Bacillati</taxon>
        <taxon>Actinomycetota</taxon>
        <taxon>Actinomycetes</taxon>
        <taxon>Micrococcales</taxon>
        <taxon>Intrasporangiaceae</taxon>
        <taxon>Terrabacter</taxon>
    </lineage>
</organism>
<protein>
    <submittedName>
        <fullName evidence="3">Uncharacterized protein</fullName>
    </submittedName>
</protein>
<feature type="transmembrane region" description="Helical" evidence="2">
    <location>
        <begin position="135"/>
        <end position="153"/>
    </location>
</feature>
<feature type="transmembrane region" description="Helical" evidence="2">
    <location>
        <begin position="160"/>
        <end position="185"/>
    </location>
</feature>
<dbReference type="RefSeq" id="WP_343991133.1">
    <property type="nucleotide sequence ID" value="NZ_BAAANB010000021.1"/>
</dbReference>
<gene>
    <name evidence="3" type="ORF">GCM10009740_21690</name>
</gene>
<keyword evidence="2" id="KW-0472">Membrane</keyword>
<feature type="transmembrane region" description="Helical" evidence="2">
    <location>
        <begin position="278"/>
        <end position="298"/>
    </location>
</feature>
<feature type="transmembrane region" description="Helical" evidence="2">
    <location>
        <begin position="59"/>
        <end position="77"/>
    </location>
</feature>
<feature type="compositionally biased region" description="Low complexity" evidence="1">
    <location>
        <begin position="23"/>
        <end position="35"/>
    </location>
</feature>
<name>A0ABP5FPQ3_9MICO</name>
<evidence type="ECO:0000256" key="2">
    <source>
        <dbReference type="SAM" id="Phobius"/>
    </source>
</evidence>
<feature type="transmembrane region" description="Helical" evidence="2">
    <location>
        <begin position="191"/>
        <end position="210"/>
    </location>
</feature>
<evidence type="ECO:0000313" key="4">
    <source>
        <dbReference type="Proteomes" id="UP001501285"/>
    </source>
</evidence>
<keyword evidence="2" id="KW-0812">Transmembrane</keyword>
<feature type="transmembrane region" description="Helical" evidence="2">
    <location>
        <begin position="247"/>
        <end position="266"/>
    </location>
</feature>
<keyword evidence="4" id="KW-1185">Reference proteome</keyword>
<sequence length="299" mass="29011">MAPVPEDDAARPDPSTREGSHPGTGRDTGSDTGSAVVAAGGAGDAAALQGSLPAAAAASVRWVGVVATLVAAGALLVAQHSGYAATLGVTLVLALALAWGWPLLTGSYTPAATTLVLAVAGVAIVLSALRQDLLWVPAAVAFGIVLSFFGQLVRRSGREGLVLTLLSSFGGLVVVASATSAVVAANSDRGRAVAVVALAAVGAAVVGDLLAGARALARALPLVALLAAVVAAMVAAARVGQVGVPEALGIGAVAGVGSWSFRRLFALAPAMVTTRGQVGAATGSVLAVGAVIHLFAAIT</sequence>
<keyword evidence="2" id="KW-1133">Transmembrane helix</keyword>
<comment type="caution">
    <text evidence="3">The sequence shown here is derived from an EMBL/GenBank/DDBJ whole genome shotgun (WGS) entry which is preliminary data.</text>
</comment>
<evidence type="ECO:0000313" key="3">
    <source>
        <dbReference type="EMBL" id="GAA2031507.1"/>
    </source>
</evidence>
<accession>A0ABP5FPQ3</accession>
<feature type="transmembrane region" description="Helical" evidence="2">
    <location>
        <begin position="83"/>
        <end position="104"/>
    </location>
</feature>